<feature type="active site" description="Charge relay system" evidence="7">
    <location>
        <position position="230"/>
    </location>
</feature>
<dbReference type="SUPFAM" id="SSF50156">
    <property type="entry name" value="PDZ domain-like"/>
    <property type="match status" value="1"/>
</dbReference>
<keyword evidence="5" id="KW-0378">Hydrolase</keyword>
<dbReference type="SUPFAM" id="SSF50494">
    <property type="entry name" value="Trypsin-like serine proteases"/>
    <property type="match status" value="1"/>
</dbReference>
<keyword evidence="4" id="KW-0677">Repeat</keyword>
<feature type="binding site" evidence="8">
    <location>
        <position position="126"/>
    </location>
    <ligand>
        <name>substrate</name>
    </ligand>
</feature>
<dbReference type="Pfam" id="PF13365">
    <property type="entry name" value="Trypsin_2"/>
    <property type="match status" value="1"/>
</dbReference>
<dbReference type="RefSeq" id="WP_072428739.1">
    <property type="nucleotide sequence ID" value="NZ_FPKR01000008.1"/>
</dbReference>
<dbReference type="STRING" id="1121279.SAMN02745887_02228"/>
<dbReference type="InterPro" id="IPR009003">
    <property type="entry name" value="Peptidase_S1_PA"/>
</dbReference>
<dbReference type="GO" id="GO:0004252">
    <property type="term" value="F:serine-type endopeptidase activity"/>
    <property type="evidence" value="ECO:0007669"/>
    <property type="project" value="InterPro"/>
</dbReference>
<organism evidence="10 11">
    <name type="scientific">Chitinimonas taiwanensis DSM 18899</name>
    <dbReference type="NCBI Taxonomy" id="1121279"/>
    <lineage>
        <taxon>Bacteria</taxon>
        <taxon>Pseudomonadati</taxon>
        <taxon>Pseudomonadota</taxon>
        <taxon>Betaproteobacteria</taxon>
        <taxon>Neisseriales</taxon>
        <taxon>Chitinibacteraceae</taxon>
        <taxon>Chitinimonas</taxon>
    </lineage>
</organism>
<dbReference type="SMART" id="SM00228">
    <property type="entry name" value="PDZ"/>
    <property type="match status" value="1"/>
</dbReference>
<dbReference type="FunFam" id="2.40.10.10:FF:000001">
    <property type="entry name" value="Periplasmic serine protease DegS"/>
    <property type="match status" value="1"/>
</dbReference>
<sequence>MKRLWLIFAQTTTVGLALWFLATLLKPAWLPQRMAEVVTLTQTPAVPPKQLAKTGSYRDAVQHAMPSVVNIYTSKAVRSKRHPLLDDPLFRRFFGDRFEGNESQRTSSLGSGVIVSAQGYIVTNNHVVESADEIQVALSDGRSAEAKVVGTDPETDLAVIKIELDQLPAITFGQVDTLNVGDVVLAIGNPFGVGQTVTMGIVSALGRTGFGINTFENFIQTDAAINPGNSGGALVDSQGSLVGINSAIYSRTGGSMGIGFAIPASTVKNVMEQIIKDGAVTRGWIGVETQDLTPELASSFKLDSTDGVLINGVVRGGPADKAGVKPGDVLVAVNNKAVVDFTDMLNQIAAQAPGSSTQIALVRGGKPLALAVTIGKRPKLAAQVQPDEEE</sequence>
<name>A0A1K2HJS5_9NEIS</name>
<comment type="similarity">
    <text evidence="1">Belongs to the peptidase S1C family.</text>
</comment>
<keyword evidence="3" id="KW-0732">Signal</keyword>
<dbReference type="InterPro" id="IPR011782">
    <property type="entry name" value="Pept_S1C_Do"/>
</dbReference>
<evidence type="ECO:0000313" key="11">
    <source>
        <dbReference type="Proteomes" id="UP000186513"/>
    </source>
</evidence>
<feature type="active site" description="Charge relay system" evidence="7">
    <location>
        <position position="126"/>
    </location>
</feature>
<evidence type="ECO:0000256" key="5">
    <source>
        <dbReference type="ARBA" id="ARBA00022801"/>
    </source>
</evidence>
<dbReference type="NCBIfam" id="TIGR02037">
    <property type="entry name" value="degP_htrA_DO"/>
    <property type="match status" value="1"/>
</dbReference>
<dbReference type="PRINTS" id="PR00834">
    <property type="entry name" value="PROTEASES2C"/>
</dbReference>
<evidence type="ECO:0000256" key="1">
    <source>
        <dbReference type="ARBA" id="ARBA00010541"/>
    </source>
</evidence>
<protein>
    <submittedName>
        <fullName evidence="10">Serine protease DegQ</fullName>
    </submittedName>
</protein>
<feature type="binding site" evidence="8">
    <location>
        <position position="156"/>
    </location>
    <ligand>
        <name>substrate</name>
    </ligand>
</feature>
<accession>A0A1K2HJS5</accession>
<feature type="active site" description="Charge relay system" evidence="7">
    <location>
        <position position="156"/>
    </location>
</feature>
<dbReference type="PROSITE" id="PS50106">
    <property type="entry name" value="PDZ"/>
    <property type="match status" value="1"/>
</dbReference>
<dbReference type="Gene3D" id="2.30.42.10">
    <property type="match status" value="1"/>
</dbReference>
<evidence type="ECO:0000256" key="3">
    <source>
        <dbReference type="ARBA" id="ARBA00022729"/>
    </source>
</evidence>
<dbReference type="InterPro" id="IPR001478">
    <property type="entry name" value="PDZ"/>
</dbReference>
<dbReference type="InterPro" id="IPR001940">
    <property type="entry name" value="Peptidase_S1C"/>
</dbReference>
<dbReference type="PANTHER" id="PTHR43343:SF3">
    <property type="entry name" value="PROTEASE DO-LIKE 8, CHLOROPLASTIC"/>
    <property type="match status" value="1"/>
</dbReference>
<dbReference type="AlphaFoldDB" id="A0A1K2HJS5"/>
<keyword evidence="6" id="KW-0720">Serine protease</keyword>
<dbReference type="PANTHER" id="PTHR43343">
    <property type="entry name" value="PEPTIDASE S12"/>
    <property type="match status" value="1"/>
</dbReference>
<dbReference type="InterPro" id="IPR036034">
    <property type="entry name" value="PDZ_sf"/>
</dbReference>
<dbReference type="GO" id="GO:0006508">
    <property type="term" value="P:proteolysis"/>
    <property type="evidence" value="ECO:0007669"/>
    <property type="project" value="UniProtKB-KW"/>
</dbReference>
<feature type="domain" description="PDZ" evidence="9">
    <location>
        <begin position="274"/>
        <end position="365"/>
    </location>
</feature>
<gene>
    <name evidence="10" type="ORF">SAMN02745887_02228</name>
</gene>
<keyword evidence="11" id="KW-1185">Reference proteome</keyword>
<proteinExistence type="inferred from homology"/>
<dbReference type="CDD" id="cd10839">
    <property type="entry name" value="cpPDZ1_DegP-like"/>
    <property type="match status" value="1"/>
</dbReference>
<evidence type="ECO:0000256" key="4">
    <source>
        <dbReference type="ARBA" id="ARBA00022737"/>
    </source>
</evidence>
<dbReference type="Proteomes" id="UP000186513">
    <property type="component" value="Unassembled WGS sequence"/>
</dbReference>
<dbReference type="Pfam" id="PF13180">
    <property type="entry name" value="PDZ_2"/>
    <property type="match status" value="1"/>
</dbReference>
<evidence type="ECO:0000256" key="8">
    <source>
        <dbReference type="PIRSR" id="PIRSR611782-2"/>
    </source>
</evidence>
<feature type="binding site" evidence="8">
    <location>
        <begin position="228"/>
        <end position="230"/>
    </location>
    <ligand>
        <name>substrate</name>
    </ligand>
</feature>
<evidence type="ECO:0000259" key="9">
    <source>
        <dbReference type="PROSITE" id="PS50106"/>
    </source>
</evidence>
<evidence type="ECO:0000256" key="7">
    <source>
        <dbReference type="PIRSR" id="PIRSR611782-1"/>
    </source>
</evidence>
<dbReference type="Gene3D" id="2.40.10.120">
    <property type="match status" value="1"/>
</dbReference>
<keyword evidence="2 10" id="KW-0645">Protease</keyword>
<dbReference type="OrthoDB" id="9758917at2"/>
<evidence type="ECO:0000256" key="6">
    <source>
        <dbReference type="ARBA" id="ARBA00022825"/>
    </source>
</evidence>
<dbReference type="EMBL" id="FPKR01000008">
    <property type="protein sequence ID" value="SFZ77092.1"/>
    <property type="molecule type" value="Genomic_DNA"/>
</dbReference>
<dbReference type="InterPro" id="IPR051201">
    <property type="entry name" value="Chloro_Bact_Ser_Proteases"/>
</dbReference>
<evidence type="ECO:0000313" key="10">
    <source>
        <dbReference type="EMBL" id="SFZ77092.1"/>
    </source>
</evidence>
<reference evidence="10 11" key="1">
    <citation type="submission" date="2016-11" db="EMBL/GenBank/DDBJ databases">
        <authorList>
            <person name="Jaros S."/>
            <person name="Januszkiewicz K."/>
            <person name="Wedrychowicz H."/>
        </authorList>
    </citation>
    <scope>NUCLEOTIDE SEQUENCE [LARGE SCALE GENOMIC DNA]</scope>
    <source>
        <strain evidence="10 11">DSM 18899</strain>
    </source>
</reference>
<evidence type="ECO:0000256" key="2">
    <source>
        <dbReference type="ARBA" id="ARBA00022670"/>
    </source>
</evidence>